<evidence type="ECO:0000256" key="1">
    <source>
        <dbReference type="ARBA" id="ARBA00023015"/>
    </source>
</evidence>
<dbReference type="PANTHER" id="PTHR33204">
    <property type="entry name" value="TRANSCRIPTIONAL REGULATOR, MARR FAMILY"/>
    <property type="match status" value="1"/>
</dbReference>
<dbReference type="EMBL" id="QGDQ01000011">
    <property type="protein sequence ID" value="PWJ53632.1"/>
    <property type="molecule type" value="Genomic_DNA"/>
</dbReference>
<feature type="domain" description="HTH hxlR-type" evidence="4">
    <location>
        <begin position="24"/>
        <end position="122"/>
    </location>
</feature>
<dbReference type="AlphaFoldDB" id="A0A316A814"/>
<accession>A0A316A814</accession>
<dbReference type="PANTHER" id="PTHR33204:SF37">
    <property type="entry name" value="HTH-TYPE TRANSCRIPTIONAL REGULATOR YODB"/>
    <property type="match status" value="1"/>
</dbReference>
<keyword evidence="2" id="KW-0238">DNA-binding</keyword>
<keyword evidence="6" id="KW-1185">Reference proteome</keyword>
<dbReference type="Pfam" id="PF01638">
    <property type="entry name" value="HxlR"/>
    <property type="match status" value="1"/>
</dbReference>
<dbReference type="GO" id="GO:0003677">
    <property type="term" value="F:DNA binding"/>
    <property type="evidence" value="ECO:0007669"/>
    <property type="project" value="UniProtKB-KW"/>
</dbReference>
<reference evidence="5 6" key="1">
    <citation type="submission" date="2018-03" db="EMBL/GenBank/DDBJ databases">
        <title>Genomic Encyclopedia of Archaeal and Bacterial Type Strains, Phase II (KMG-II): from individual species to whole genera.</title>
        <authorList>
            <person name="Goeker M."/>
        </authorList>
    </citation>
    <scope>NUCLEOTIDE SEQUENCE [LARGE SCALE GENOMIC DNA]</scope>
    <source>
        <strain evidence="5 6">DSM 44889</strain>
    </source>
</reference>
<comment type="caution">
    <text evidence="5">The sequence shown here is derived from an EMBL/GenBank/DDBJ whole genome shotgun (WGS) entry which is preliminary data.</text>
</comment>
<organism evidence="5 6">
    <name type="scientific">Quadrisphaera granulorum</name>
    <dbReference type="NCBI Taxonomy" id="317664"/>
    <lineage>
        <taxon>Bacteria</taxon>
        <taxon>Bacillati</taxon>
        <taxon>Actinomycetota</taxon>
        <taxon>Actinomycetes</taxon>
        <taxon>Kineosporiales</taxon>
        <taxon>Kineosporiaceae</taxon>
        <taxon>Quadrisphaera</taxon>
    </lineage>
</organism>
<keyword evidence="3" id="KW-0804">Transcription</keyword>
<gene>
    <name evidence="5" type="ORF">BXY45_11135</name>
</gene>
<evidence type="ECO:0000259" key="4">
    <source>
        <dbReference type="PROSITE" id="PS51118"/>
    </source>
</evidence>
<evidence type="ECO:0000256" key="3">
    <source>
        <dbReference type="ARBA" id="ARBA00023163"/>
    </source>
</evidence>
<evidence type="ECO:0000313" key="6">
    <source>
        <dbReference type="Proteomes" id="UP000245469"/>
    </source>
</evidence>
<dbReference type="InterPro" id="IPR036388">
    <property type="entry name" value="WH-like_DNA-bd_sf"/>
</dbReference>
<proteinExistence type="predicted"/>
<dbReference type="InterPro" id="IPR036390">
    <property type="entry name" value="WH_DNA-bd_sf"/>
</dbReference>
<sequence length="131" mass="14554">MVTMTAAQRRAQEKAEYDAYLASCPSRILLDRLTDKWVVLVLSALADGPARNAQLARRIAGVSPKMLSQTLRSLERDGLITRTVEATVPVTVTYELTDLGRSLMEVIRPLKGWAERHVPQVLAARETHDAD</sequence>
<dbReference type="InterPro" id="IPR002577">
    <property type="entry name" value="HTH_HxlR"/>
</dbReference>
<dbReference type="Gene3D" id="1.10.10.10">
    <property type="entry name" value="Winged helix-like DNA-binding domain superfamily/Winged helix DNA-binding domain"/>
    <property type="match status" value="1"/>
</dbReference>
<dbReference type="SUPFAM" id="SSF46785">
    <property type="entry name" value="Winged helix' DNA-binding domain"/>
    <property type="match status" value="1"/>
</dbReference>
<protein>
    <submittedName>
        <fullName evidence="5">HxlR family transcriptional regulator</fullName>
    </submittedName>
</protein>
<dbReference type="Proteomes" id="UP000245469">
    <property type="component" value="Unassembled WGS sequence"/>
</dbReference>
<evidence type="ECO:0000313" key="5">
    <source>
        <dbReference type="EMBL" id="PWJ53632.1"/>
    </source>
</evidence>
<keyword evidence="1" id="KW-0805">Transcription regulation</keyword>
<dbReference type="InterPro" id="IPR011991">
    <property type="entry name" value="ArsR-like_HTH"/>
</dbReference>
<dbReference type="RefSeq" id="WP_109774247.1">
    <property type="nucleotide sequence ID" value="NZ_QGDQ01000011.1"/>
</dbReference>
<dbReference type="CDD" id="cd00090">
    <property type="entry name" value="HTH_ARSR"/>
    <property type="match status" value="1"/>
</dbReference>
<dbReference type="PROSITE" id="PS51118">
    <property type="entry name" value="HTH_HXLR"/>
    <property type="match status" value="1"/>
</dbReference>
<name>A0A316A814_9ACTN</name>
<evidence type="ECO:0000256" key="2">
    <source>
        <dbReference type="ARBA" id="ARBA00023125"/>
    </source>
</evidence>
<dbReference type="OrthoDB" id="370168at2"/>